<organism evidence="1 2">
    <name type="scientific">Romanomermis culicivorax</name>
    <name type="common">Nematode worm</name>
    <dbReference type="NCBI Taxonomy" id="13658"/>
    <lineage>
        <taxon>Eukaryota</taxon>
        <taxon>Metazoa</taxon>
        <taxon>Ecdysozoa</taxon>
        <taxon>Nematoda</taxon>
        <taxon>Enoplea</taxon>
        <taxon>Dorylaimia</taxon>
        <taxon>Mermithida</taxon>
        <taxon>Mermithoidea</taxon>
        <taxon>Mermithidae</taxon>
        <taxon>Romanomermis</taxon>
    </lineage>
</organism>
<sequence>MSLNYFNKIMNPNHNCYPFTNRSLPNYAGQQQQQSEPLYNNMRQSSPYVAPTNYARPSVGGPPLIGAPSHAAATSSSFNKIPFSGPVHDDISASEYGRYCFGSGFTVLKL</sequence>
<evidence type="ECO:0000313" key="2">
    <source>
        <dbReference type="WBParaSite" id="nRc.2.0.1.t29406-RA"/>
    </source>
</evidence>
<dbReference type="Proteomes" id="UP000887565">
    <property type="component" value="Unplaced"/>
</dbReference>
<accession>A0A915JT30</accession>
<name>A0A915JT30_ROMCU</name>
<evidence type="ECO:0000313" key="1">
    <source>
        <dbReference type="Proteomes" id="UP000887565"/>
    </source>
</evidence>
<proteinExistence type="predicted"/>
<protein>
    <submittedName>
        <fullName evidence="2">Uncharacterized protein</fullName>
    </submittedName>
</protein>
<reference evidence="2" key="1">
    <citation type="submission" date="2022-11" db="UniProtKB">
        <authorList>
            <consortium name="WormBaseParasite"/>
        </authorList>
    </citation>
    <scope>IDENTIFICATION</scope>
</reference>
<dbReference type="WBParaSite" id="nRc.2.0.1.t29406-RA">
    <property type="protein sequence ID" value="nRc.2.0.1.t29406-RA"/>
    <property type="gene ID" value="nRc.2.0.1.g29406"/>
</dbReference>
<dbReference type="AlphaFoldDB" id="A0A915JT30"/>
<keyword evidence="1" id="KW-1185">Reference proteome</keyword>